<name>A0A8X6MJM6_9ARAC</name>
<evidence type="ECO:0000313" key="1">
    <source>
        <dbReference type="EMBL" id="GFS62192.1"/>
    </source>
</evidence>
<sequence length="39" mass="4723">MRRHQESRPLKNRSQPILQLVVKLKLHEKSSRREMPVDT</sequence>
<reference evidence="1" key="1">
    <citation type="submission" date="2020-08" db="EMBL/GenBank/DDBJ databases">
        <title>Multicomponent nature underlies the extraordinary mechanical properties of spider dragline silk.</title>
        <authorList>
            <person name="Kono N."/>
            <person name="Nakamura H."/>
            <person name="Mori M."/>
            <person name="Yoshida Y."/>
            <person name="Ohtoshi R."/>
            <person name="Malay A.D."/>
            <person name="Moran D.A.P."/>
            <person name="Tomita M."/>
            <person name="Numata K."/>
            <person name="Arakawa K."/>
        </authorList>
    </citation>
    <scope>NUCLEOTIDE SEQUENCE</scope>
</reference>
<gene>
    <name evidence="1" type="ORF">TNIN_185501</name>
</gene>
<dbReference type="Proteomes" id="UP000886998">
    <property type="component" value="Unassembled WGS sequence"/>
</dbReference>
<dbReference type="AlphaFoldDB" id="A0A8X6MJM6"/>
<comment type="caution">
    <text evidence="1">The sequence shown here is derived from an EMBL/GenBank/DDBJ whole genome shotgun (WGS) entry which is preliminary data.</text>
</comment>
<organism evidence="1 2">
    <name type="scientific">Trichonephila inaurata madagascariensis</name>
    <dbReference type="NCBI Taxonomy" id="2747483"/>
    <lineage>
        <taxon>Eukaryota</taxon>
        <taxon>Metazoa</taxon>
        <taxon>Ecdysozoa</taxon>
        <taxon>Arthropoda</taxon>
        <taxon>Chelicerata</taxon>
        <taxon>Arachnida</taxon>
        <taxon>Araneae</taxon>
        <taxon>Araneomorphae</taxon>
        <taxon>Entelegynae</taxon>
        <taxon>Araneoidea</taxon>
        <taxon>Nephilidae</taxon>
        <taxon>Trichonephila</taxon>
        <taxon>Trichonephila inaurata</taxon>
    </lineage>
</organism>
<protein>
    <submittedName>
        <fullName evidence="1">Uncharacterized protein</fullName>
    </submittedName>
</protein>
<accession>A0A8X6MJM6</accession>
<proteinExistence type="predicted"/>
<evidence type="ECO:0000313" key="2">
    <source>
        <dbReference type="Proteomes" id="UP000886998"/>
    </source>
</evidence>
<dbReference type="EMBL" id="BMAV01027776">
    <property type="protein sequence ID" value="GFS62192.1"/>
    <property type="molecule type" value="Genomic_DNA"/>
</dbReference>
<feature type="non-terminal residue" evidence="1">
    <location>
        <position position="1"/>
    </location>
</feature>
<keyword evidence="2" id="KW-1185">Reference proteome</keyword>